<keyword evidence="4" id="KW-1185">Reference proteome</keyword>
<comment type="caution">
    <text evidence="3">The sequence shown here is derived from an EMBL/GenBank/DDBJ whole genome shotgun (WGS) entry which is preliminary data.</text>
</comment>
<evidence type="ECO:0000313" key="3">
    <source>
        <dbReference type="EMBL" id="PHH76171.1"/>
    </source>
</evidence>
<evidence type="ECO:0000313" key="4">
    <source>
        <dbReference type="Proteomes" id="UP000224854"/>
    </source>
</evidence>
<reference evidence="3 4" key="1">
    <citation type="submission" date="2017-06" db="EMBL/GenBank/DDBJ databases">
        <title>Ant-infecting Ophiocordyceps genomes reveal a high diversity of potential behavioral manipulation genes and a possible major role for enterotoxins.</title>
        <authorList>
            <person name="De Bekker C."/>
            <person name="Evans H.C."/>
            <person name="Brachmann A."/>
            <person name="Hughes D.P."/>
        </authorList>
    </citation>
    <scope>NUCLEOTIDE SEQUENCE [LARGE SCALE GENOMIC DNA]</scope>
    <source>
        <strain evidence="3 4">1348a</strain>
    </source>
</reference>
<accession>A0A2C5ZAH4</accession>
<dbReference type="AlphaFoldDB" id="A0A2C5ZAH4"/>
<name>A0A2C5ZAH4_9HYPO</name>
<organism evidence="3 4">
    <name type="scientific">Ophiocordyceps australis</name>
    <dbReference type="NCBI Taxonomy" id="1399860"/>
    <lineage>
        <taxon>Eukaryota</taxon>
        <taxon>Fungi</taxon>
        <taxon>Dikarya</taxon>
        <taxon>Ascomycota</taxon>
        <taxon>Pezizomycotina</taxon>
        <taxon>Sordariomycetes</taxon>
        <taxon>Hypocreomycetidae</taxon>
        <taxon>Hypocreales</taxon>
        <taxon>Ophiocordycipitaceae</taxon>
        <taxon>Ophiocordyceps</taxon>
    </lineage>
</organism>
<evidence type="ECO:0000256" key="2">
    <source>
        <dbReference type="SAM" id="MobiDB-lite"/>
    </source>
</evidence>
<dbReference type="EMBL" id="NJEU01000331">
    <property type="protein sequence ID" value="PHH76171.1"/>
    <property type="molecule type" value="Genomic_DNA"/>
</dbReference>
<sequence>MKTFPSLRGGALDHGHPSSSTLVQPTGSSLLRLRLRSLDPKFAVPNGPAHLVNKPPDMAEQLRASFTIRHPGILRKEEPEPKCLDNETLATRLREAFADAGLCYYATIEKEINEIQASAARRITSLSLSSTTAAADANSFHENIANSLSATLCRAKHLPSATLAAHLGDARNRLAKAVDELHVLQQEWLTSHAEVLRAWKELSLSSGNGVAHVASLDDAREVLDSLKRDTEKLHRRTEKELDQIEKDYRASIRATRKELAEQLLQF</sequence>
<proteinExistence type="predicted"/>
<feature type="coiled-coil region" evidence="1">
    <location>
        <begin position="216"/>
        <end position="254"/>
    </location>
</feature>
<evidence type="ECO:0000256" key="1">
    <source>
        <dbReference type="SAM" id="Coils"/>
    </source>
</evidence>
<protein>
    <submittedName>
        <fullName evidence="3">Uncharacterized protein</fullName>
    </submittedName>
</protein>
<gene>
    <name evidence="3" type="ORF">CDD82_4111</name>
</gene>
<feature type="region of interest" description="Disordered" evidence="2">
    <location>
        <begin position="1"/>
        <end position="25"/>
    </location>
</feature>
<keyword evidence="1" id="KW-0175">Coiled coil</keyword>
<dbReference type="Proteomes" id="UP000224854">
    <property type="component" value="Unassembled WGS sequence"/>
</dbReference>
<dbReference type="OrthoDB" id="4869153at2759"/>